<name>A0ABT1NCM8_9FIRM</name>
<evidence type="ECO:0000313" key="2">
    <source>
        <dbReference type="Proteomes" id="UP001651880"/>
    </source>
</evidence>
<keyword evidence="2" id="KW-1185">Reference proteome</keyword>
<dbReference type="RefSeq" id="WP_255226538.1">
    <property type="nucleotide sequence ID" value="NZ_JAJEKE010000003.1"/>
</dbReference>
<dbReference type="EMBL" id="JAJEKE010000003">
    <property type="protein sequence ID" value="MCQ1529018.1"/>
    <property type="molecule type" value="Genomic_DNA"/>
</dbReference>
<dbReference type="Proteomes" id="UP001651880">
    <property type="component" value="Unassembled WGS sequence"/>
</dbReference>
<protein>
    <submittedName>
        <fullName evidence="1">Uncharacterized protein</fullName>
    </submittedName>
</protein>
<organism evidence="1 2">
    <name type="scientific">Lutispora saccharofermentans</name>
    <dbReference type="NCBI Taxonomy" id="3024236"/>
    <lineage>
        <taxon>Bacteria</taxon>
        <taxon>Bacillati</taxon>
        <taxon>Bacillota</taxon>
        <taxon>Clostridia</taxon>
        <taxon>Lutisporales</taxon>
        <taxon>Lutisporaceae</taxon>
        <taxon>Lutispora</taxon>
    </lineage>
</organism>
<sequence length="127" mass="14111">MDTSLELLSERILHVFGHIRQCLSEGLEFVHEYDFGSTTVLKLKVLAIHTGAKRKEKVILMARNLPPVFACVECGKQATQLCGCCIYEEEAFYCDECGAEHECGEDMMLPVVNSPRMGVCGYCGEDA</sequence>
<comment type="caution">
    <text evidence="1">The sequence shown here is derived from an EMBL/GenBank/DDBJ whole genome shotgun (WGS) entry which is preliminary data.</text>
</comment>
<evidence type="ECO:0000313" key="1">
    <source>
        <dbReference type="EMBL" id="MCQ1529018.1"/>
    </source>
</evidence>
<proteinExistence type="predicted"/>
<reference evidence="1 2" key="1">
    <citation type="submission" date="2021-10" db="EMBL/GenBank/DDBJ databases">
        <title>Lutispora strain m25 sp. nov., a thermophilic, non-spore-forming bacterium isolated from a lab-scale methanogenic bioreactor digesting anaerobic sludge.</title>
        <authorList>
            <person name="El Houari A."/>
            <person name="Mcdonald J."/>
        </authorList>
    </citation>
    <scope>NUCLEOTIDE SEQUENCE [LARGE SCALE GENOMIC DNA]</scope>
    <source>
        <strain evidence="2">m25</strain>
    </source>
</reference>
<accession>A0ABT1NCM8</accession>
<gene>
    <name evidence="1" type="ORF">LJD61_05585</name>
</gene>